<evidence type="ECO:0000256" key="1">
    <source>
        <dbReference type="SAM" id="MobiDB-lite"/>
    </source>
</evidence>
<reference evidence="3" key="1">
    <citation type="submission" date="2020-06" db="EMBL/GenBank/DDBJ databases">
        <title>WGS assembly of Ceratodon purpureus strain R40.</title>
        <authorList>
            <person name="Carey S.B."/>
            <person name="Jenkins J."/>
            <person name="Shu S."/>
            <person name="Lovell J.T."/>
            <person name="Sreedasyam A."/>
            <person name="Maumus F."/>
            <person name="Tiley G.P."/>
            <person name="Fernandez-Pozo N."/>
            <person name="Barry K."/>
            <person name="Chen C."/>
            <person name="Wang M."/>
            <person name="Lipzen A."/>
            <person name="Daum C."/>
            <person name="Saski C.A."/>
            <person name="Payton A.C."/>
            <person name="Mcbreen J.C."/>
            <person name="Conrad R.E."/>
            <person name="Kollar L.M."/>
            <person name="Olsson S."/>
            <person name="Huttunen S."/>
            <person name="Landis J.B."/>
            <person name="Wickett N.J."/>
            <person name="Johnson M.G."/>
            <person name="Rensing S.A."/>
            <person name="Grimwood J."/>
            <person name="Schmutz J."/>
            <person name="Mcdaniel S.F."/>
        </authorList>
    </citation>
    <scope>NUCLEOTIDE SEQUENCE</scope>
    <source>
        <strain evidence="3">R40</strain>
    </source>
</reference>
<evidence type="ECO:0000256" key="2">
    <source>
        <dbReference type="SAM" id="SignalP"/>
    </source>
</evidence>
<protein>
    <submittedName>
        <fullName evidence="3">Uncharacterized protein</fullName>
    </submittedName>
</protein>
<keyword evidence="4" id="KW-1185">Reference proteome</keyword>
<name>A0A8T0I9P3_CERPU</name>
<feature type="signal peptide" evidence="2">
    <location>
        <begin position="1"/>
        <end position="26"/>
    </location>
</feature>
<proteinExistence type="predicted"/>
<sequence length="263" mass="28133">MERVLMFVRLSLCVLLLFSFSPVTRGARMLSARVQAELPPCEDVPGGIPGWDCFDPPTHDLPPCDYKHQRPGIDCWPKAPPAAEVMTPVRGITYSAAGGASTHDEYAQVVAAARSGGHHIVEGELPPCKDVPGGIPNWDCYDPPSTPLPPCDYEHQNPGIDCSTDSQKPKPPASKTKVVTDISAASQMIAAARSGGHHIVEGELPPCKDVPGGIPNWDCYDPPSTPLPPCDYEHQNPGIDCSTDSQKPKPPASKSKAATDKEE</sequence>
<dbReference type="AlphaFoldDB" id="A0A8T0I9P3"/>
<comment type="caution">
    <text evidence="3">The sequence shown here is derived from an EMBL/GenBank/DDBJ whole genome shotgun (WGS) entry which is preliminary data.</text>
</comment>
<evidence type="ECO:0000313" key="3">
    <source>
        <dbReference type="EMBL" id="KAG0580500.1"/>
    </source>
</evidence>
<gene>
    <name evidence="3" type="ORF">KC19_4G177800</name>
</gene>
<keyword evidence="2" id="KW-0732">Signal</keyword>
<evidence type="ECO:0000313" key="4">
    <source>
        <dbReference type="Proteomes" id="UP000822688"/>
    </source>
</evidence>
<feature type="region of interest" description="Disordered" evidence="1">
    <location>
        <begin position="151"/>
        <end position="176"/>
    </location>
</feature>
<accession>A0A8T0I9P3</accession>
<feature type="region of interest" description="Disordered" evidence="1">
    <location>
        <begin position="225"/>
        <end position="263"/>
    </location>
</feature>
<organism evidence="3 4">
    <name type="scientific">Ceratodon purpureus</name>
    <name type="common">Fire moss</name>
    <name type="synonym">Dicranum purpureum</name>
    <dbReference type="NCBI Taxonomy" id="3225"/>
    <lineage>
        <taxon>Eukaryota</taxon>
        <taxon>Viridiplantae</taxon>
        <taxon>Streptophyta</taxon>
        <taxon>Embryophyta</taxon>
        <taxon>Bryophyta</taxon>
        <taxon>Bryophytina</taxon>
        <taxon>Bryopsida</taxon>
        <taxon>Dicranidae</taxon>
        <taxon>Pseudoditrichales</taxon>
        <taxon>Ditrichaceae</taxon>
        <taxon>Ceratodon</taxon>
    </lineage>
</organism>
<feature type="chain" id="PRO_5035720578" evidence="2">
    <location>
        <begin position="27"/>
        <end position="263"/>
    </location>
</feature>
<dbReference type="EMBL" id="CM026424">
    <property type="protein sequence ID" value="KAG0580500.1"/>
    <property type="molecule type" value="Genomic_DNA"/>
</dbReference>
<dbReference type="Proteomes" id="UP000822688">
    <property type="component" value="Chromosome 4"/>
</dbReference>